<accession>A0A0F9W6Y1</accession>
<evidence type="ECO:0000313" key="1">
    <source>
        <dbReference type="EMBL" id="KKN81426.1"/>
    </source>
</evidence>
<dbReference type="EMBL" id="LAZR01000215">
    <property type="protein sequence ID" value="KKN81426.1"/>
    <property type="molecule type" value="Genomic_DNA"/>
</dbReference>
<sequence>MTDRKFRANDHVFHEPTGETWVLACDQEGDRVIAAGWPETIAKAADCELRKATTDAGRIDMLEKAAKTDGMRGTWAERQLAAT</sequence>
<protein>
    <submittedName>
        <fullName evidence="1">Uncharacterized protein</fullName>
    </submittedName>
</protein>
<name>A0A0F9W6Y1_9ZZZZ</name>
<dbReference type="AlphaFoldDB" id="A0A0F9W6Y1"/>
<reference evidence="1" key="1">
    <citation type="journal article" date="2015" name="Nature">
        <title>Complex archaea that bridge the gap between prokaryotes and eukaryotes.</title>
        <authorList>
            <person name="Spang A."/>
            <person name="Saw J.H."/>
            <person name="Jorgensen S.L."/>
            <person name="Zaremba-Niedzwiedzka K."/>
            <person name="Martijn J."/>
            <person name="Lind A.E."/>
            <person name="van Eijk R."/>
            <person name="Schleper C."/>
            <person name="Guy L."/>
            <person name="Ettema T.J."/>
        </authorList>
    </citation>
    <scope>NUCLEOTIDE SEQUENCE</scope>
</reference>
<comment type="caution">
    <text evidence="1">The sequence shown here is derived from an EMBL/GenBank/DDBJ whole genome shotgun (WGS) entry which is preliminary data.</text>
</comment>
<gene>
    <name evidence="1" type="ORF">LCGC14_0320390</name>
</gene>
<organism evidence="1">
    <name type="scientific">marine sediment metagenome</name>
    <dbReference type="NCBI Taxonomy" id="412755"/>
    <lineage>
        <taxon>unclassified sequences</taxon>
        <taxon>metagenomes</taxon>
        <taxon>ecological metagenomes</taxon>
    </lineage>
</organism>
<proteinExistence type="predicted"/>